<dbReference type="AlphaFoldDB" id="A0AAW3JTE6"/>
<sequence>MAKFKVRQDADYLMGHLRYGHREGVIEANSVEDALNKLQNEGYTDYLDLVVDDYEVEDVNYGSNPFKIDPVEE</sequence>
<gene>
    <name evidence="1" type="ORF">APZ18_02430</name>
</gene>
<dbReference type="Proteomes" id="UP000050833">
    <property type="component" value="Unassembled WGS sequence"/>
</dbReference>
<dbReference type="RefSeq" id="WP_055941281.1">
    <property type="nucleotide sequence ID" value="NZ_JAQDDZ010000003.1"/>
</dbReference>
<evidence type="ECO:0000313" key="2">
    <source>
        <dbReference type="Proteomes" id="UP000050833"/>
    </source>
</evidence>
<name>A0AAW3JTE6_9FIRM</name>
<evidence type="ECO:0000313" key="1">
    <source>
        <dbReference type="EMBL" id="KQC86071.1"/>
    </source>
</evidence>
<organism evidence="1 2">
    <name type="scientific">Butyribacter intestini</name>
    <dbReference type="NCBI Taxonomy" id="1703332"/>
    <lineage>
        <taxon>Bacteria</taxon>
        <taxon>Bacillati</taxon>
        <taxon>Bacillota</taxon>
        <taxon>Clostridia</taxon>
        <taxon>Lachnospirales</taxon>
        <taxon>Lachnospiraceae</taxon>
        <taxon>Butyribacter</taxon>
    </lineage>
</organism>
<comment type="caution">
    <text evidence="1">The sequence shown here is derived from an EMBL/GenBank/DDBJ whole genome shotgun (WGS) entry which is preliminary data.</text>
</comment>
<keyword evidence="2" id="KW-1185">Reference proteome</keyword>
<proteinExistence type="predicted"/>
<reference evidence="1 2" key="1">
    <citation type="submission" date="2015-10" db="EMBL/GenBank/DDBJ databases">
        <title>Butyribacter intestini gen. nov., sp. nov., a butyric acid-producing bacterium of the family Lachnospiraceae isolated from the human faeces.</title>
        <authorList>
            <person name="Zou Y."/>
            <person name="Xue W."/>
            <person name="Luo G."/>
            <person name="Lv M."/>
        </authorList>
    </citation>
    <scope>NUCLEOTIDE SEQUENCE [LARGE SCALE GENOMIC DNA]</scope>
    <source>
        <strain evidence="1 2">TF01-11</strain>
    </source>
</reference>
<accession>A0AAW3JTE6</accession>
<dbReference type="EMBL" id="LLKB01000001">
    <property type="protein sequence ID" value="KQC86071.1"/>
    <property type="molecule type" value="Genomic_DNA"/>
</dbReference>
<protein>
    <recommendedName>
        <fullName evidence="3">Phage protein</fullName>
    </recommendedName>
</protein>
<evidence type="ECO:0008006" key="3">
    <source>
        <dbReference type="Google" id="ProtNLM"/>
    </source>
</evidence>